<feature type="domain" description="Cyclic nucleotide-binding" evidence="4">
    <location>
        <begin position="31"/>
        <end position="132"/>
    </location>
</feature>
<evidence type="ECO:0000313" key="6">
    <source>
        <dbReference type="EMBL" id="EPR35489.1"/>
    </source>
</evidence>
<evidence type="ECO:0000313" key="7">
    <source>
        <dbReference type="Proteomes" id="UP000014975"/>
    </source>
</evidence>
<keyword evidence="7" id="KW-1185">Reference proteome</keyword>
<comment type="caution">
    <text evidence="6">The sequence shown here is derived from an EMBL/GenBank/DDBJ whole genome shotgun (WGS) entry which is preliminary data.</text>
</comment>
<dbReference type="PANTHER" id="PTHR24567:SF68">
    <property type="entry name" value="DNA-BINDING TRANSCRIPTIONAL DUAL REGULATOR CRP"/>
    <property type="match status" value="1"/>
</dbReference>
<dbReference type="STRING" id="1121439.dsat_2190"/>
<keyword evidence="3" id="KW-0804">Transcription</keyword>
<dbReference type="CDD" id="cd00092">
    <property type="entry name" value="HTH_CRP"/>
    <property type="match status" value="1"/>
</dbReference>
<dbReference type="InterPro" id="IPR000595">
    <property type="entry name" value="cNMP-bd_dom"/>
</dbReference>
<reference evidence="6 7" key="1">
    <citation type="journal article" date="2013" name="Genome Announc.">
        <title>Draft genome sequences for three mercury-methylating, sulfate-reducing bacteria.</title>
        <authorList>
            <person name="Brown S.D."/>
            <person name="Hurt R.A.Jr."/>
            <person name="Gilmour C.C."/>
            <person name="Elias D.A."/>
        </authorList>
    </citation>
    <scope>NUCLEOTIDE SEQUENCE [LARGE SCALE GENOMIC DNA]</scope>
    <source>
        <strain evidence="6 7">DSM 16529</strain>
    </source>
</reference>
<evidence type="ECO:0000256" key="3">
    <source>
        <dbReference type="ARBA" id="ARBA00023163"/>
    </source>
</evidence>
<dbReference type="InterPro" id="IPR036390">
    <property type="entry name" value="WH_DNA-bd_sf"/>
</dbReference>
<dbReference type="PANTHER" id="PTHR24567">
    <property type="entry name" value="CRP FAMILY TRANSCRIPTIONAL REGULATORY PROTEIN"/>
    <property type="match status" value="1"/>
</dbReference>
<organism evidence="6 7">
    <name type="scientific">Alkalidesulfovibrio alkalitolerans DSM 16529</name>
    <dbReference type="NCBI Taxonomy" id="1121439"/>
    <lineage>
        <taxon>Bacteria</taxon>
        <taxon>Pseudomonadati</taxon>
        <taxon>Thermodesulfobacteriota</taxon>
        <taxon>Desulfovibrionia</taxon>
        <taxon>Desulfovibrionales</taxon>
        <taxon>Desulfovibrionaceae</taxon>
        <taxon>Alkalidesulfovibrio</taxon>
    </lineage>
</organism>
<dbReference type="SMART" id="SM00419">
    <property type="entry name" value="HTH_CRP"/>
    <property type="match status" value="1"/>
</dbReference>
<sequence length="230" mass="26380">MATHDWHLGEDDFFADLAAEREAFLRLSRRRELAKGDMIFFEDDAGESCFYLEHGLIKIFRIAASGKEPIFFLRHGGEMFGLAEVMESETRKANAQALSPCVLHEIDKREFEKFLAENFRATRKVIRILGRRLRYLGEQLGNLMSCDVGTRLAKLLVYIAHDELSAEDSWRRPVILPVALTQEQMAAMTGSCQQTVSEFLKRFQEEGLVRVGRKKITILDPLKLLEKAEK</sequence>
<dbReference type="PROSITE" id="PS51063">
    <property type="entry name" value="HTH_CRP_2"/>
    <property type="match status" value="1"/>
</dbReference>
<protein>
    <submittedName>
        <fullName evidence="6">Transcriptional regulator, Crp/Fnr family</fullName>
    </submittedName>
</protein>
<evidence type="ECO:0000259" key="4">
    <source>
        <dbReference type="PROSITE" id="PS50042"/>
    </source>
</evidence>
<dbReference type="Gene3D" id="2.60.120.10">
    <property type="entry name" value="Jelly Rolls"/>
    <property type="match status" value="1"/>
</dbReference>
<feature type="domain" description="HTH crp-type" evidence="5">
    <location>
        <begin position="146"/>
        <end position="222"/>
    </location>
</feature>
<dbReference type="InterPro" id="IPR012318">
    <property type="entry name" value="HTH_CRP"/>
</dbReference>
<dbReference type="Pfam" id="PF00027">
    <property type="entry name" value="cNMP_binding"/>
    <property type="match status" value="1"/>
</dbReference>
<dbReference type="PATRIC" id="fig|1121439.3.peg.579"/>
<dbReference type="InterPro" id="IPR014710">
    <property type="entry name" value="RmlC-like_jellyroll"/>
</dbReference>
<dbReference type="GO" id="GO:0005829">
    <property type="term" value="C:cytosol"/>
    <property type="evidence" value="ECO:0007669"/>
    <property type="project" value="TreeGrafter"/>
</dbReference>
<gene>
    <name evidence="6" type="ORF">dsat_2190</name>
</gene>
<name>S7UN99_9BACT</name>
<dbReference type="SMART" id="SM00100">
    <property type="entry name" value="cNMP"/>
    <property type="match status" value="1"/>
</dbReference>
<dbReference type="InterPro" id="IPR018490">
    <property type="entry name" value="cNMP-bd_dom_sf"/>
</dbReference>
<dbReference type="EMBL" id="ATHI01000004">
    <property type="protein sequence ID" value="EPR35489.1"/>
    <property type="molecule type" value="Genomic_DNA"/>
</dbReference>
<dbReference type="CDD" id="cd00038">
    <property type="entry name" value="CAP_ED"/>
    <property type="match status" value="1"/>
</dbReference>
<keyword evidence="1" id="KW-0805">Transcription regulation</keyword>
<keyword evidence="2" id="KW-0238">DNA-binding</keyword>
<dbReference type="GO" id="GO:0003700">
    <property type="term" value="F:DNA-binding transcription factor activity"/>
    <property type="evidence" value="ECO:0007669"/>
    <property type="project" value="TreeGrafter"/>
</dbReference>
<dbReference type="SUPFAM" id="SSF46785">
    <property type="entry name" value="Winged helix' DNA-binding domain"/>
    <property type="match status" value="1"/>
</dbReference>
<dbReference type="eggNOG" id="COG0664">
    <property type="taxonomic scope" value="Bacteria"/>
</dbReference>
<accession>S7UN99</accession>
<dbReference type="Proteomes" id="UP000014975">
    <property type="component" value="Unassembled WGS sequence"/>
</dbReference>
<evidence type="ECO:0000256" key="1">
    <source>
        <dbReference type="ARBA" id="ARBA00023015"/>
    </source>
</evidence>
<dbReference type="SUPFAM" id="SSF51206">
    <property type="entry name" value="cAMP-binding domain-like"/>
    <property type="match status" value="1"/>
</dbReference>
<proteinExistence type="predicted"/>
<dbReference type="PROSITE" id="PS50042">
    <property type="entry name" value="CNMP_BINDING_3"/>
    <property type="match status" value="1"/>
</dbReference>
<dbReference type="GO" id="GO:0003677">
    <property type="term" value="F:DNA binding"/>
    <property type="evidence" value="ECO:0007669"/>
    <property type="project" value="UniProtKB-KW"/>
</dbReference>
<dbReference type="InterPro" id="IPR050397">
    <property type="entry name" value="Env_Response_Regulators"/>
</dbReference>
<evidence type="ECO:0000259" key="5">
    <source>
        <dbReference type="PROSITE" id="PS51063"/>
    </source>
</evidence>
<dbReference type="AlphaFoldDB" id="S7UN99"/>
<evidence type="ECO:0000256" key="2">
    <source>
        <dbReference type="ARBA" id="ARBA00023125"/>
    </source>
</evidence>
<dbReference type="Pfam" id="PF13545">
    <property type="entry name" value="HTH_Crp_2"/>
    <property type="match status" value="1"/>
</dbReference>